<accession>A0ABT2T055</accession>
<comment type="caution">
    <text evidence="3">The sequence shown here is derived from an EMBL/GenBank/DDBJ whole genome shotgun (WGS) entry which is preliminary data.</text>
</comment>
<gene>
    <name evidence="3" type="ORF">OCV77_03770</name>
</gene>
<organism evidence="3 4">
    <name type="scientific">Suilimivivens aceti</name>
    <dbReference type="NCBI Taxonomy" id="2981774"/>
    <lineage>
        <taxon>Bacteria</taxon>
        <taxon>Bacillati</taxon>
        <taxon>Bacillota</taxon>
        <taxon>Clostridia</taxon>
        <taxon>Lachnospirales</taxon>
        <taxon>Lachnospiraceae</taxon>
        <taxon>Suilimivivens</taxon>
    </lineage>
</organism>
<evidence type="ECO:0000256" key="2">
    <source>
        <dbReference type="SAM" id="Phobius"/>
    </source>
</evidence>
<feature type="region of interest" description="Disordered" evidence="1">
    <location>
        <begin position="66"/>
        <end position="91"/>
    </location>
</feature>
<reference evidence="3 4" key="1">
    <citation type="journal article" date="2021" name="ISME Commun">
        <title>Automated analysis of genomic sequences facilitates high-throughput and comprehensive description of bacteria.</title>
        <authorList>
            <person name="Hitch T.C.A."/>
        </authorList>
    </citation>
    <scope>NUCLEOTIDE SEQUENCE [LARGE SCALE GENOMIC DNA]</scope>
    <source>
        <strain evidence="3 4">Sanger_18</strain>
    </source>
</reference>
<keyword evidence="2" id="KW-0472">Membrane</keyword>
<dbReference type="Proteomes" id="UP001652432">
    <property type="component" value="Unassembled WGS sequence"/>
</dbReference>
<keyword evidence="2" id="KW-0812">Transmembrane</keyword>
<evidence type="ECO:0000313" key="3">
    <source>
        <dbReference type="EMBL" id="MCU6743626.1"/>
    </source>
</evidence>
<evidence type="ECO:0000256" key="1">
    <source>
        <dbReference type="SAM" id="MobiDB-lite"/>
    </source>
</evidence>
<feature type="transmembrane region" description="Helical" evidence="2">
    <location>
        <begin position="32"/>
        <end position="51"/>
    </location>
</feature>
<keyword evidence="4" id="KW-1185">Reference proteome</keyword>
<evidence type="ECO:0000313" key="4">
    <source>
        <dbReference type="Proteomes" id="UP001652432"/>
    </source>
</evidence>
<dbReference type="RefSeq" id="WP_118797629.1">
    <property type="nucleotide sequence ID" value="NZ_JAOQKJ010000003.1"/>
</dbReference>
<keyword evidence="2" id="KW-1133">Transmembrane helix</keyword>
<protein>
    <submittedName>
        <fullName evidence="3">Uncharacterized protein</fullName>
    </submittedName>
</protein>
<dbReference type="EMBL" id="JAOQKJ010000003">
    <property type="protein sequence ID" value="MCU6743626.1"/>
    <property type="molecule type" value="Genomic_DNA"/>
</dbReference>
<name>A0ABT2T055_9FIRM</name>
<feature type="transmembrane region" description="Helical" evidence="2">
    <location>
        <begin position="7"/>
        <end position="26"/>
    </location>
</feature>
<sequence>MSNKKLFAPFLMLLAGAVVSIVMFLSDYDMTQRLTILLLSMLFFYCVGLFIQKKMVKFLDEIQKKEETQKAEEGEVIEKEAKKEEAEKEEK</sequence>
<proteinExistence type="predicted"/>